<sequence>MTPPESQVASGFLIVATRQCEAKILKTQKNREGSKEEADAATSRETPKGSRAASSSEAAGAKQQQHQQQQQQQQQEGPEAREAADAAVEALTTPASEADEGKLTNSDCSIASLITMVLQMLASVPVAWCFSERREESIQLFPAVMQQIGTRFPFTVADALRGLWRNTTAVENSHSSKQLPQKCKQRRLFTATEYDQPHITVSARLAFLLTFWRSRGITTIWPFDFDFSVFRFPVDTWKYMDDVPRLIIAEQSRSPEIDAQPRYELLLARARAYDAKQSGDSGRHFIVAAAECCLKAWQIMGRAFFWETRLAQLASAAREPLPEC</sequence>
<gene>
    <name evidence="2" type="ORF">PGLA2088_LOCUS45918</name>
</gene>
<comment type="caution">
    <text evidence="2">The sequence shown here is derived from an EMBL/GenBank/DDBJ whole genome shotgun (WGS) entry which is preliminary data.</text>
</comment>
<proteinExistence type="predicted"/>
<evidence type="ECO:0000313" key="2">
    <source>
        <dbReference type="EMBL" id="CAE8731134.1"/>
    </source>
</evidence>
<feature type="compositionally biased region" description="Low complexity" evidence="1">
    <location>
        <begin position="49"/>
        <end position="77"/>
    </location>
</feature>
<accession>A0A813LJZ9</accession>
<feature type="compositionally biased region" description="Basic and acidic residues" evidence="1">
    <location>
        <begin position="26"/>
        <end position="38"/>
    </location>
</feature>
<organism evidence="2 3">
    <name type="scientific">Polarella glacialis</name>
    <name type="common">Dinoflagellate</name>
    <dbReference type="NCBI Taxonomy" id="89957"/>
    <lineage>
        <taxon>Eukaryota</taxon>
        <taxon>Sar</taxon>
        <taxon>Alveolata</taxon>
        <taxon>Dinophyceae</taxon>
        <taxon>Suessiales</taxon>
        <taxon>Suessiaceae</taxon>
        <taxon>Polarella</taxon>
    </lineage>
</organism>
<evidence type="ECO:0000313" key="3">
    <source>
        <dbReference type="Proteomes" id="UP000626109"/>
    </source>
</evidence>
<evidence type="ECO:0000256" key="1">
    <source>
        <dbReference type="SAM" id="MobiDB-lite"/>
    </source>
</evidence>
<dbReference type="EMBL" id="CAJNNW010035967">
    <property type="protein sequence ID" value="CAE8731134.1"/>
    <property type="molecule type" value="Genomic_DNA"/>
</dbReference>
<feature type="region of interest" description="Disordered" evidence="1">
    <location>
        <begin position="26"/>
        <end position="88"/>
    </location>
</feature>
<protein>
    <submittedName>
        <fullName evidence="2">Uncharacterized protein</fullName>
    </submittedName>
</protein>
<dbReference type="Proteomes" id="UP000626109">
    <property type="component" value="Unassembled WGS sequence"/>
</dbReference>
<name>A0A813LJZ9_POLGL</name>
<dbReference type="AlphaFoldDB" id="A0A813LJZ9"/>
<reference evidence="2" key="1">
    <citation type="submission" date="2021-02" db="EMBL/GenBank/DDBJ databases">
        <authorList>
            <person name="Dougan E. K."/>
            <person name="Rhodes N."/>
            <person name="Thang M."/>
            <person name="Chan C."/>
        </authorList>
    </citation>
    <scope>NUCLEOTIDE SEQUENCE</scope>
</reference>